<accession>A0A4R3N913</accession>
<keyword evidence="11" id="KW-1185">Reference proteome</keyword>
<dbReference type="InterPro" id="IPR003593">
    <property type="entry name" value="AAA+_ATPase"/>
</dbReference>
<comment type="subcellular location">
    <subcellularLocation>
        <location evidence="1">Cell membrane</location>
        <topology evidence="1">Peripheral membrane protein</topology>
    </subcellularLocation>
</comment>
<organism evidence="10 11">
    <name type="scientific">Melghiribacillus thermohalophilus</name>
    <dbReference type="NCBI Taxonomy" id="1324956"/>
    <lineage>
        <taxon>Bacteria</taxon>
        <taxon>Bacillati</taxon>
        <taxon>Bacillota</taxon>
        <taxon>Bacilli</taxon>
        <taxon>Bacillales</taxon>
        <taxon>Bacillaceae</taxon>
        <taxon>Melghiribacillus</taxon>
    </lineage>
</organism>
<dbReference type="Proteomes" id="UP000294650">
    <property type="component" value="Unassembled WGS sequence"/>
</dbReference>
<keyword evidence="3" id="KW-0813">Transport</keyword>
<dbReference type="GO" id="GO:0016887">
    <property type="term" value="F:ATP hydrolysis activity"/>
    <property type="evidence" value="ECO:0007669"/>
    <property type="project" value="InterPro"/>
</dbReference>
<evidence type="ECO:0000256" key="3">
    <source>
        <dbReference type="ARBA" id="ARBA00022448"/>
    </source>
</evidence>
<dbReference type="InterPro" id="IPR027417">
    <property type="entry name" value="P-loop_NTPase"/>
</dbReference>
<dbReference type="InterPro" id="IPR014343">
    <property type="entry name" value="Ectoine_EhuA"/>
</dbReference>
<dbReference type="InterPro" id="IPR050086">
    <property type="entry name" value="MetN_ABC_transporter-like"/>
</dbReference>
<dbReference type="PIRSF" id="PIRSF039085">
    <property type="entry name" value="ABC_ATPase_HisP"/>
    <property type="match status" value="1"/>
</dbReference>
<evidence type="ECO:0000256" key="4">
    <source>
        <dbReference type="ARBA" id="ARBA00022475"/>
    </source>
</evidence>
<dbReference type="EMBL" id="SMAN01000004">
    <property type="protein sequence ID" value="TCT25097.1"/>
    <property type="molecule type" value="Genomic_DNA"/>
</dbReference>
<dbReference type="GO" id="GO:0015424">
    <property type="term" value="F:ABC-type amino acid transporter activity"/>
    <property type="evidence" value="ECO:0007669"/>
    <property type="project" value="InterPro"/>
</dbReference>
<evidence type="ECO:0000256" key="5">
    <source>
        <dbReference type="ARBA" id="ARBA00022741"/>
    </source>
</evidence>
<sequence length="288" mass="32277">MLKKGCMGRLNKKVVEHKSYQVKDPIVRYNDITKKFGDTVVLNNLNLEVGRGEKLSIIGASGSGKTTIIRMLMTLEKPTSGTIWVDGDYLWHKEVGGKLVPADEKHMRNVRGKIGMVFQQFNLFPHMTILRNVTEAPIRVQGLSREEAEERAVTMLEKVGLAEKVDQYPSQLSGGQQQRVAIARALVMQPKVMLFDEVTSALDPELVGEVLEVIKDLAREGDMTMILITHEMDFARDISDRIVFLDEGRILEQGSPDKILENPDSPRIRQFLSRFIGNSSVSGLATTK</sequence>
<dbReference type="Pfam" id="PF00005">
    <property type="entry name" value="ABC_tran"/>
    <property type="match status" value="1"/>
</dbReference>
<keyword evidence="8" id="KW-0472">Membrane</keyword>
<dbReference type="SUPFAM" id="SSF52540">
    <property type="entry name" value="P-loop containing nucleoside triphosphate hydrolases"/>
    <property type="match status" value="1"/>
</dbReference>
<dbReference type="PROSITE" id="PS00211">
    <property type="entry name" value="ABC_TRANSPORTER_1"/>
    <property type="match status" value="1"/>
</dbReference>
<comment type="caution">
    <text evidence="10">The sequence shown here is derived from an EMBL/GenBank/DDBJ whole genome shotgun (WGS) entry which is preliminary data.</text>
</comment>
<evidence type="ECO:0000256" key="8">
    <source>
        <dbReference type="ARBA" id="ARBA00023136"/>
    </source>
</evidence>
<reference evidence="10 11" key="1">
    <citation type="submission" date="2019-03" db="EMBL/GenBank/DDBJ databases">
        <title>Genomic Encyclopedia of Type Strains, Phase IV (KMG-IV): sequencing the most valuable type-strain genomes for metagenomic binning, comparative biology and taxonomic classification.</title>
        <authorList>
            <person name="Goeker M."/>
        </authorList>
    </citation>
    <scope>NUCLEOTIDE SEQUENCE [LARGE SCALE GENOMIC DNA]</scope>
    <source>
        <strain evidence="10 11">DSM 25894</strain>
    </source>
</reference>
<keyword evidence="4" id="KW-1003">Cell membrane</keyword>
<dbReference type="OrthoDB" id="1679618at2"/>
<dbReference type="Gene3D" id="3.40.50.300">
    <property type="entry name" value="P-loop containing nucleotide triphosphate hydrolases"/>
    <property type="match status" value="1"/>
</dbReference>
<evidence type="ECO:0000256" key="1">
    <source>
        <dbReference type="ARBA" id="ARBA00004202"/>
    </source>
</evidence>
<dbReference type="PROSITE" id="PS50893">
    <property type="entry name" value="ABC_TRANSPORTER_2"/>
    <property type="match status" value="1"/>
</dbReference>
<dbReference type="NCBIfam" id="TIGR03005">
    <property type="entry name" value="ectoine_ehuA"/>
    <property type="match status" value="1"/>
</dbReference>
<keyword evidence="7" id="KW-0029">Amino-acid transport</keyword>
<dbReference type="PANTHER" id="PTHR43166">
    <property type="entry name" value="AMINO ACID IMPORT ATP-BINDING PROTEIN"/>
    <property type="match status" value="1"/>
</dbReference>
<comment type="similarity">
    <text evidence="2">Belongs to the ABC transporter superfamily.</text>
</comment>
<evidence type="ECO:0000256" key="7">
    <source>
        <dbReference type="ARBA" id="ARBA00022970"/>
    </source>
</evidence>
<dbReference type="InterPro" id="IPR017871">
    <property type="entry name" value="ABC_transporter-like_CS"/>
</dbReference>
<proteinExistence type="inferred from homology"/>
<keyword evidence="5" id="KW-0547">Nucleotide-binding</keyword>
<protein>
    <submittedName>
        <fullName evidence="10">Amino acid ABC transporter ATP-binding protein (PAAT family)</fullName>
    </submittedName>
</protein>
<evidence type="ECO:0000256" key="2">
    <source>
        <dbReference type="ARBA" id="ARBA00005417"/>
    </source>
</evidence>
<dbReference type="InterPro" id="IPR003439">
    <property type="entry name" value="ABC_transporter-like_ATP-bd"/>
</dbReference>
<evidence type="ECO:0000313" key="10">
    <source>
        <dbReference type="EMBL" id="TCT25097.1"/>
    </source>
</evidence>
<dbReference type="GO" id="GO:0005524">
    <property type="term" value="F:ATP binding"/>
    <property type="evidence" value="ECO:0007669"/>
    <property type="project" value="UniProtKB-KW"/>
</dbReference>
<evidence type="ECO:0000313" key="11">
    <source>
        <dbReference type="Proteomes" id="UP000294650"/>
    </source>
</evidence>
<dbReference type="AlphaFoldDB" id="A0A4R3N913"/>
<dbReference type="InterPro" id="IPR030679">
    <property type="entry name" value="ABC_ATPase_HisP-typ"/>
</dbReference>
<evidence type="ECO:0000256" key="6">
    <source>
        <dbReference type="ARBA" id="ARBA00022840"/>
    </source>
</evidence>
<dbReference type="FunFam" id="3.40.50.300:FF:000020">
    <property type="entry name" value="Amino acid ABC transporter ATP-binding component"/>
    <property type="match status" value="1"/>
</dbReference>
<dbReference type="PANTHER" id="PTHR43166:SF9">
    <property type="entry name" value="GLUTAMATE_ASPARTATE IMPORT ATP-BINDING PROTEIN GLTL"/>
    <property type="match status" value="1"/>
</dbReference>
<dbReference type="GO" id="GO:0005886">
    <property type="term" value="C:plasma membrane"/>
    <property type="evidence" value="ECO:0007669"/>
    <property type="project" value="UniProtKB-SubCell"/>
</dbReference>
<dbReference type="CDD" id="cd03262">
    <property type="entry name" value="ABC_HisP_GlnQ"/>
    <property type="match status" value="1"/>
</dbReference>
<feature type="domain" description="ABC transporter" evidence="9">
    <location>
        <begin position="27"/>
        <end position="272"/>
    </location>
</feature>
<keyword evidence="6 10" id="KW-0067">ATP-binding</keyword>
<gene>
    <name evidence="10" type="ORF">EDD68_104172</name>
</gene>
<evidence type="ECO:0000259" key="9">
    <source>
        <dbReference type="PROSITE" id="PS50893"/>
    </source>
</evidence>
<name>A0A4R3N913_9BACI</name>
<dbReference type="SMART" id="SM00382">
    <property type="entry name" value="AAA"/>
    <property type="match status" value="1"/>
</dbReference>